<evidence type="ECO:0000259" key="4">
    <source>
        <dbReference type="PROSITE" id="PS50943"/>
    </source>
</evidence>
<dbReference type="InterPro" id="IPR011051">
    <property type="entry name" value="RmlC_Cupin_sf"/>
</dbReference>
<dbReference type="Gene3D" id="2.60.120.10">
    <property type="entry name" value="Jelly Rolls"/>
    <property type="match status" value="1"/>
</dbReference>
<evidence type="ECO:0000256" key="3">
    <source>
        <dbReference type="ARBA" id="ARBA00023163"/>
    </source>
</evidence>
<organism evidence="5 6">
    <name type="scientific">Paenibacillus artemisiicola</name>
    <dbReference type="NCBI Taxonomy" id="1172618"/>
    <lineage>
        <taxon>Bacteria</taxon>
        <taxon>Bacillati</taxon>
        <taxon>Bacillota</taxon>
        <taxon>Bacilli</taxon>
        <taxon>Bacillales</taxon>
        <taxon>Paenibacillaceae</taxon>
        <taxon>Paenibacillus</taxon>
    </lineage>
</organism>
<evidence type="ECO:0000256" key="1">
    <source>
        <dbReference type="ARBA" id="ARBA00023015"/>
    </source>
</evidence>
<name>A0ABS3W7J0_9BACL</name>
<evidence type="ECO:0000313" key="5">
    <source>
        <dbReference type="EMBL" id="MBO7744286.1"/>
    </source>
</evidence>
<protein>
    <submittedName>
        <fullName evidence="5">Helix-turn-helix transcriptional regulator</fullName>
    </submittedName>
</protein>
<keyword evidence="1" id="KW-0805">Transcription regulation</keyword>
<evidence type="ECO:0000256" key="2">
    <source>
        <dbReference type="ARBA" id="ARBA00023125"/>
    </source>
</evidence>
<dbReference type="Proteomes" id="UP000670947">
    <property type="component" value="Unassembled WGS sequence"/>
</dbReference>
<sequence length="186" mass="21171">MEQEQIHKKIGKNLQAIRKARGLSLDQVADLTGVSKAMLGQIERGDSNPTISIIWKIVNGLHISFTSLIEETKASVSYIRFAELEPFSEEDGNYRSYPLIPFEQGKKFEIYTVELEPGCMHASEAHYEGVEEYILMVRGTLRLTVRDDVYELQAGDALHFNADQPHSYENATEAKIVYYTLIHYPT</sequence>
<dbReference type="Pfam" id="PF07883">
    <property type="entry name" value="Cupin_2"/>
    <property type="match status" value="1"/>
</dbReference>
<dbReference type="PANTHER" id="PTHR46797:SF23">
    <property type="entry name" value="HTH-TYPE TRANSCRIPTIONAL REGULATOR SUTR"/>
    <property type="match status" value="1"/>
</dbReference>
<dbReference type="InterPro" id="IPR010982">
    <property type="entry name" value="Lambda_DNA-bd_dom_sf"/>
</dbReference>
<dbReference type="PANTHER" id="PTHR46797">
    <property type="entry name" value="HTH-TYPE TRANSCRIPTIONAL REGULATOR"/>
    <property type="match status" value="1"/>
</dbReference>
<keyword evidence="2" id="KW-0238">DNA-binding</keyword>
<dbReference type="SUPFAM" id="SSF47413">
    <property type="entry name" value="lambda repressor-like DNA-binding domains"/>
    <property type="match status" value="1"/>
</dbReference>
<keyword evidence="3" id="KW-0804">Transcription</keyword>
<dbReference type="PROSITE" id="PS50943">
    <property type="entry name" value="HTH_CROC1"/>
    <property type="match status" value="1"/>
</dbReference>
<dbReference type="EMBL" id="JAGGDJ010000004">
    <property type="protein sequence ID" value="MBO7744286.1"/>
    <property type="molecule type" value="Genomic_DNA"/>
</dbReference>
<dbReference type="Pfam" id="PF01381">
    <property type="entry name" value="HTH_3"/>
    <property type="match status" value="1"/>
</dbReference>
<evidence type="ECO:0000313" key="6">
    <source>
        <dbReference type="Proteomes" id="UP000670947"/>
    </source>
</evidence>
<dbReference type="CDD" id="cd02209">
    <property type="entry name" value="cupin_XRE_C"/>
    <property type="match status" value="1"/>
</dbReference>
<dbReference type="SUPFAM" id="SSF51182">
    <property type="entry name" value="RmlC-like cupins"/>
    <property type="match status" value="1"/>
</dbReference>
<keyword evidence="6" id="KW-1185">Reference proteome</keyword>
<reference evidence="5 6" key="1">
    <citation type="submission" date="2021-03" db="EMBL/GenBank/DDBJ databases">
        <title>Paenibacillus artemisicola MWE-103 whole genome sequence.</title>
        <authorList>
            <person name="Ham Y.J."/>
        </authorList>
    </citation>
    <scope>NUCLEOTIDE SEQUENCE [LARGE SCALE GENOMIC DNA]</scope>
    <source>
        <strain evidence="5 6">MWE-103</strain>
    </source>
</reference>
<proteinExistence type="predicted"/>
<accession>A0ABS3W7J0</accession>
<dbReference type="InterPro" id="IPR014710">
    <property type="entry name" value="RmlC-like_jellyroll"/>
</dbReference>
<dbReference type="RefSeq" id="WP_208847246.1">
    <property type="nucleotide sequence ID" value="NZ_JAGGDJ010000004.1"/>
</dbReference>
<dbReference type="InterPro" id="IPR001387">
    <property type="entry name" value="Cro/C1-type_HTH"/>
</dbReference>
<dbReference type="CDD" id="cd00093">
    <property type="entry name" value="HTH_XRE"/>
    <property type="match status" value="1"/>
</dbReference>
<comment type="caution">
    <text evidence="5">The sequence shown here is derived from an EMBL/GenBank/DDBJ whole genome shotgun (WGS) entry which is preliminary data.</text>
</comment>
<gene>
    <name evidence="5" type="ORF">I8J29_08780</name>
</gene>
<dbReference type="SMART" id="SM00530">
    <property type="entry name" value="HTH_XRE"/>
    <property type="match status" value="1"/>
</dbReference>
<dbReference type="Gene3D" id="1.10.260.40">
    <property type="entry name" value="lambda repressor-like DNA-binding domains"/>
    <property type="match status" value="1"/>
</dbReference>
<dbReference type="InterPro" id="IPR013096">
    <property type="entry name" value="Cupin_2"/>
</dbReference>
<feature type="domain" description="HTH cro/C1-type" evidence="4">
    <location>
        <begin position="14"/>
        <end position="68"/>
    </location>
</feature>
<dbReference type="InterPro" id="IPR050807">
    <property type="entry name" value="TransReg_Diox_bact_type"/>
</dbReference>